<protein>
    <submittedName>
        <fullName evidence="3">GGDEF domain-containing protein</fullName>
    </submittedName>
</protein>
<feature type="transmembrane region" description="Helical" evidence="1">
    <location>
        <begin position="121"/>
        <end position="140"/>
    </location>
</feature>
<dbReference type="SMART" id="SM00267">
    <property type="entry name" value="GGDEF"/>
    <property type="match status" value="1"/>
</dbReference>
<feature type="transmembrane region" description="Helical" evidence="1">
    <location>
        <begin position="183"/>
        <end position="202"/>
    </location>
</feature>
<evidence type="ECO:0000259" key="2">
    <source>
        <dbReference type="PROSITE" id="PS50887"/>
    </source>
</evidence>
<keyword evidence="4" id="KW-1185">Reference proteome</keyword>
<dbReference type="InterPro" id="IPR000160">
    <property type="entry name" value="GGDEF_dom"/>
</dbReference>
<evidence type="ECO:0000256" key="1">
    <source>
        <dbReference type="SAM" id="Phobius"/>
    </source>
</evidence>
<feature type="transmembrane region" description="Helical" evidence="1">
    <location>
        <begin position="37"/>
        <end position="54"/>
    </location>
</feature>
<dbReference type="InterPro" id="IPR029787">
    <property type="entry name" value="Nucleotide_cyclase"/>
</dbReference>
<dbReference type="SUPFAM" id="SSF55073">
    <property type="entry name" value="Nucleotide cyclase"/>
    <property type="match status" value="1"/>
</dbReference>
<keyword evidence="1" id="KW-0812">Transmembrane</keyword>
<feature type="transmembrane region" description="Helical" evidence="1">
    <location>
        <begin position="152"/>
        <end position="177"/>
    </location>
</feature>
<feature type="domain" description="GGDEF" evidence="2">
    <location>
        <begin position="250"/>
        <end position="383"/>
    </location>
</feature>
<name>A0ABW8J7W4_9GAMM</name>
<gene>
    <name evidence="3" type="ORF">ISP25_12270</name>
</gene>
<dbReference type="Proteomes" id="UP001620339">
    <property type="component" value="Unassembled WGS sequence"/>
</dbReference>
<accession>A0ABW8J7W4</accession>
<organism evidence="3 4">
    <name type="scientific">Rhodanobacter hydrolyticus</name>
    <dbReference type="NCBI Taxonomy" id="2250595"/>
    <lineage>
        <taxon>Bacteria</taxon>
        <taxon>Pseudomonadati</taxon>
        <taxon>Pseudomonadota</taxon>
        <taxon>Gammaproteobacteria</taxon>
        <taxon>Lysobacterales</taxon>
        <taxon>Rhodanobacteraceae</taxon>
        <taxon>Rhodanobacter</taxon>
    </lineage>
</organism>
<feature type="transmembrane region" description="Helical" evidence="1">
    <location>
        <begin position="6"/>
        <end position="25"/>
    </location>
</feature>
<evidence type="ECO:0000313" key="3">
    <source>
        <dbReference type="EMBL" id="MFK2877848.1"/>
    </source>
</evidence>
<dbReference type="InterPro" id="IPR052163">
    <property type="entry name" value="DGC-Regulatory_Protein"/>
</dbReference>
<dbReference type="PANTHER" id="PTHR46663:SF2">
    <property type="entry name" value="GGDEF DOMAIN-CONTAINING PROTEIN"/>
    <property type="match status" value="1"/>
</dbReference>
<keyword evidence="1" id="KW-1133">Transmembrane helix</keyword>
<dbReference type="CDD" id="cd01949">
    <property type="entry name" value="GGDEF"/>
    <property type="match status" value="1"/>
</dbReference>
<dbReference type="PANTHER" id="PTHR46663">
    <property type="entry name" value="DIGUANYLATE CYCLASE DGCT-RELATED"/>
    <property type="match status" value="1"/>
</dbReference>
<dbReference type="InterPro" id="IPR043128">
    <property type="entry name" value="Rev_trsase/Diguanyl_cyclase"/>
</dbReference>
<evidence type="ECO:0000313" key="4">
    <source>
        <dbReference type="Proteomes" id="UP001620339"/>
    </source>
</evidence>
<proteinExistence type="predicted"/>
<dbReference type="Pfam" id="PF00990">
    <property type="entry name" value="GGDEF"/>
    <property type="match status" value="1"/>
</dbReference>
<dbReference type="Gene3D" id="3.30.70.270">
    <property type="match status" value="1"/>
</dbReference>
<dbReference type="NCBIfam" id="TIGR00254">
    <property type="entry name" value="GGDEF"/>
    <property type="match status" value="1"/>
</dbReference>
<comment type="caution">
    <text evidence="3">The sequence shown here is derived from an EMBL/GenBank/DDBJ whole genome shotgun (WGS) entry which is preliminary data.</text>
</comment>
<feature type="transmembrane region" description="Helical" evidence="1">
    <location>
        <begin position="96"/>
        <end position="115"/>
    </location>
</feature>
<feature type="transmembrane region" description="Helical" evidence="1">
    <location>
        <begin position="66"/>
        <end position="84"/>
    </location>
</feature>
<dbReference type="PROSITE" id="PS50887">
    <property type="entry name" value="GGDEF"/>
    <property type="match status" value="1"/>
</dbReference>
<dbReference type="RefSeq" id="WP_404614247.1">
    <property type="nucleotide sequence ID" value="NZ_JADIKK010000008.1"/>
</dbReference>
<sequence>MLSHQAIHAIGAAVYLVFCALFLWLRGIPRTNPGAGWWATALLFACAGHVEYLLQLLSDAGPPTEAVYAALKVLEAACLVAGMIRCFRLSVDLRLVALASFAIEAWIWLGLLHGATPDSRGLTLVGVSVLVQLATAWIALRFRDKLNARWMTVAGAASLLLALHWALVYPIIAWFPVWSSRGFLLGVGLTLVQYFALLAALLRSFQQRLLLAESSALDMAFRDPLTGLNNRRYMNSLFDNALLLATRPHHLVAVLCIDLDDFKSINDQAGHMAGDEVLKVVAERLTHATRSTDICARLGGDEFVAICTQLDQPEQAHAIASKLLKALAEPIVAAERAWAMQASIGISFYPRHGHTLTELLEHADRAMYEVKHAGKHGYRIYPEQAMAGG</sequence>
<reference evidence="3 4" key="1">
    <citation type="submission" date="2020-10" db="EMBL/GenBank/DDBJ databases">
        <title>Phylogeny of dyella-like bacteria.</title>
        <authorList>
            <person name="Fu J."/>
        </authorList>
    </citation>
    <scope>NUCLEOTIDE SEQUENCE [LARGE SCALE GENOMIC DNA]</scope>
    <source>
        <strain evidence="3 4">KACC 19113</strain>
    </source>
</reference>
<dbReference type="EMBL" id="JADIKK010000008">
    <property type="protein sequence ID" value="MFK2877848.1"/>
    <property type="molecule type" value="Genomic_DNA"/>
</dbReference>
<keyword evidence="1" id="KW-0472">Membrane</keyword>